<dbReference type="InterPro" id="IPR051317">
    <property type="entry name" value="Gfo/Idh/MocA_oxidoreduct"/>
</dbReference>
<dbReference type="InterPro" id="IPR036291">
    <property type="entry name" value="NAD(P)-bd_dom_sf"/>
</dbReference>
<evidence type="ECO:0000313" key="4">
    <source>
        <dbReference type="Proteomes" id="UP001501175"/>
    </source>
</evidence>
<proteinExistence type="predicted"/>
<gene>
    <name evidence="3" type="ORF">GCM10023189_56720</name>
</gene>
<dbReference type="Gene3D" id="3.40.50.720">
    <property type="entry name" value="NAD(P)-binding Rossmann-like Domain"/>
    <property type="match status" value="1"/>
</dbReference>
<organism evidence="3 4">
    <name type="scientific">Nibrella saemangeumensis</name>
    <dbReference type="NCBI Taxonomy" id="1084526"/>
    <lineage>
        <taxon>Bacteria</taxon>
        <taxon>Pseudomonadati</taxon>
        <taxon>Bacteroidota</taxon>
        <taxon>Cytophagia</taxon>
        <taxon>Cytophagales</taxon>
        <taxon>Spirosomataceae</taxon>
        <taxon>Nibrella</taxon>
    </lineage>
</organism>
<feature type="domain" description="Gfo/Idh/MocA-like oxidoreductase N-terminal" evidence="1">
    <location>
        <begin position="8"/>
        <end position="122"/>
    </location>
</feature>
<accession>A0ABP8NPA4</accession>
<evidence type="ECO:0000259" key="2">
    <source>
        <dbReference type="Pfam" id="PF22725"/>
    </source>
</evidence>
<dbReference type="InterPro" id="IPR000683">
    <property type="entry name" value="Gfo/Idh/MocA-like_OxRdtase_N"/>
</dbReference>
<reference evidence="4" key="1">
    <citation type="journal article" date="2019" name="Int. J. Syst. Evol. Microbiol.">
        <title>The Global Catalogue of Microorganisms (GCM) 10K type strain sequencing project: providing services to taxonomists for standard genome sequencing and annotation.</title>
        <authorList>
            <consortium name="The Broad Institute Genomics Platform"/>
            <consortium name="The Broad Institute Genome Sequencing Center for Infectious Disease"/>
            <person name="Wu L."/>
            <person name="Ma J."/>
        </authorList>
    </citation>
    <scope>NUCLEOTIDE SEQUENCE [LARGE SCALE GENOMIC DNA]</scope>
    <source>
        <strain evidence="4">JCM 17927</strain>
    </source>
</reference>
<dbReference type="Proteomes" id="UP001501175">
    <property type="component" value="Unassembled WGS sequence"/>
</dbReference>
<dbReference type="Pfam" id="PF01408">
    <property type="entry name" value="GFO_IDH_MocA"/>
    <property type="match status" value="1"/>
</dbReference>
<protein>
    <submittedName>
        <fullName evidence="3">Gfo/Idh/MocA family oxidoreductase</fullName>
    </submittedName>
</protein>
<dbReference type="SUPFAM" id="SSF55347">
    <property type="entry name" value="Glyceraldehyde-3-phosphate dehydrogenase-like, C-terminal domain"/>
    <property type="match status" value="1"/>
</dbReference>
<name>A0ABP8NPA4_9BACT</name>
<dbReference type="InterPro" id="IPR055170">
    <property type="entry name" value="GFO_IDH_MocA-like_dom"/>
</dbReference>
<sequence>MSNQRRGLLIGAGYFSQFHIEAWQRIPEITITGVCDQNAGAADAFARQWNLPNAYEDIQEALEAGQPDFVDIITPPATHKALVEEAARRGIAIICQKPLAPTQEEARALVAIAEQQGVPFMVHENFRFQPWHRELKKLLDSGIVGSRIFSLYWRLRMGDGWQADAYLARQPYFRDYQRLLIYETGIHLIDTLRYLTGSEVTDVFARLHQRNPDIQGEDSGLVVLSFRGGADAVLDMSRYNENRHETPRYTFAELLTIDAEGGTLRLFADGSIEVQPLGKPAYPHAYTHRNHGFAGDCVFFCQRHFVDAWLANTPFETSGADYLKNITIQEAIYHQTPPYRM</sequence>
<dbReference type="PANTHER" id="PTHR43708:SF8">
    <property type="entry name" value="OXIDOREDUCTASE"/>
    <property type="match status" value="1"/>
</dbReference>
<dbReference type="PANTHER" id="PTHR43708">
    <property type="entry name" value="CONSERVED EXPRESSED OXIDOREDUCTASE (EUROFUNG)"/>
    <property type="match status" value="1"/>
</dbReference>
<dbReference type="RefSeq" id="WP_345249573.1">
    <property type="nucleotide sequence ID" value="NZ_BAABHD010000084.1"/>
</dbReference>
<dbReference type="EMBL" id="BAABHD010000084">
    <property type="protein sequence ID" value="GAA4469545.1"/>
    <property type="molecule type" value="Genomic_DNA"/>
</dbReference>
<evidence type="ECO:0000259" key="1">
    <source>
        <dbReference type="Pfam" id="PF01408"/>
    </source>
</evidence>
<comment type="caution">
    <text evidence="3">The sequence shown here is derived from an EMBL/GenBank/DDBJ whole genome shotgun (WGS) entry which is preliminary data.</text>
</comment>
<feature type="domain" description="GFO/IDH/MocA-like oxidoreductase" evidence="2">
    <location>
        <begin position="132"/>
        <end position="248"/>
    </location>
</feature>
<dbReference type="Gene3D" id="3.30.360.10">
    <property type="entry name" value="Dihydrodipicolinate Reductase, domain 2"/>
    <property type="match status" value="1"/>
</dbReference>
<evidence type="ECO:0000313" key="3">
    <source>
        <dbReference type="EMBL" id="GAA4469545.1"/>
    </source>
</evidence>
<keyword evidence="4" id="KW-1185">Reference proteome</keyword>
<dbReference type="Pfam" id="PF22725">
    <property type="entry name" value="GFO_IDH_MocA_C3"/>
    <property type="match status" value="1"/>
</dbReference>
<dbReference type="SUPFAM" id="SSF51735">
    <property type="entry name" value="NAD(P)-binding Rossmann-fold domains"/>
    <property type="match status" value="1"/>
</dbReference>